<keyword evidence="2" id="KW-1185">Reference proteome</keyword>
<dbReference type="AlphaFoldDB" id="A0A0U3DML1"/>
<evidence type="ECO:0000313" key="1">
    <source>
        <dbReference type="EMBL" id="ALT69206.1"/>
    </source>
</evidence>
<dbReference type="OrthoDB" id="77640at2157"/>
<proteinExistence type="predicted"/>
<dbReference type="GeneID" id="26736372"/>
<dbReference type="KEGG" id="mmil:sm9_1425"/>
<organism evidence="1 2">
    <name type="scientific">Methanobrevibacter millerae</name>
    <dbReference type="NCBI Taxonomy" id="230361"/>
    <lineage>
        <taxon>Archaea</taxon>
        <taxon>Methanobacteriati</taxon>
        <taxon>Methanobacteriota</taxon>
        <taxon>Methanomada group</taxon>
        <taxon>Methanobacteria</taxon>
        <taxon>Methanobacteriales</taxon>
        <taxon>Methanobacteriaceae</taxon>
        <taxon>Methanobrevibacter</taxon>
    </lineage>
</organism>
<evidence type="ECO:0000313" key="2">
    <source>
        <dbReference type="Proteomes" id="UP000067738"/>
    </source>
</evidence>
<dbReference type="EMBL" id="CP011266">
    <property type="protein sequence ID" value="ALT69206.1"/>
    <property type="molecule type" value="Genomic_DNA"/>
</dbReference>
<gene>
    <name evidence="1" type="ORF">sm9_1425</name>
</gene>
<accession>A0A0U3DML1</accession>
<dbReference type="PATRIC" id="fig|230361.4.peg.1468"/>
<reference evidence="1 2" key="1">
    <citation type="submission" date="2015-04" db="EMBL/GenBank/DDBJ databases">
        <title>The complete genome sequence of the rumen methanogen Methanobrevibacter millerae SM9.</title>
        <authorList>
            <person name="Leahy S.C."/>
            <person name="Kelly W.J."/>
            <person name="Pacheco D.M."/>
            <person name="Li D."/>
            <person name="Altermann E."/>
            <person name="Attwood G.T."/>
        </authorList>
    </citation>
    <scope>NUCLEOTIDE SEQUENCE [LARGE SCALE GENOMIC DNA]</scope>
    <source>
        <strain evidence="1 2">SM9</strain>
    </source>
</reference>
<dbReference type="Proteomes" id="UP000067738">
    <property type="component" value="Chromosome"/>
</dbReference>
<protein>
    <submittedName>
        <fullName evidence="1">Uncharacterized protein</fullName>
    </submittedName>
</protein>
<dbReference type="RefSeq" id="WP_058739454.1">
    <property type="nucleotide sequence ID" value="NZ_CP011266.1"/>
</dbReference>
<sequence>MAHPHVDAISSMEDASKLIDIISESKISHVRSNLSIHLHESQIKLLKNVDKHSKKHHRKARVRQYAKISDDDAHFKLHSKLYLKRYEKLARKNLVEIVEVDDLHYDVVLTDYGSEILSEIRLLEKDWAEIADFDVEELRKVALNTFEISYKFKKSQKYQF</sequence>
<name>A0A0U3DML1_9EURY</name>